<keyword evidence="5" id="KW-1185">Reference proteome</keyword>
<feature type="modified residue" description="4-aspartylphosphate" evidence="1">
    <location>
        <position position="70"/>
    </location>
</feature>
<dbReference type="SUPFAM" id="SSF52172">
    <property type="entry name" value="CheY-like"/>
    <property type="match status" value="1"/>
</dbReference>
<protein>
    <submittedName>
        <fullName evidence="4">Diguanylate cyclase domain-containing protein</fullName>
        <ecNumber evidence="4">2.7.7.65</ecNumber>
    </submittedName>
</protein>
<name>A0ABV4Y6M9_9CYAN</name>
<dbReference type="InterPro" id="IPR052163">
    <property type="entry name" value="DGC-Regulatory_Protein"/>
</dbReference>
<dbReference type="EC" id="2.7.7.65" evidence="4"/>
<reference evidence="4 5" key="1">
    <citation type="submission" date="2024-09" db="EMBL/GenBank/DDBJ databases">
        <title>Floridaenema gen nov. (Aerosakkonemataceae, Aerosakkonematales ord. nov., Cyanobacteria) from benthic tropical and subtropical fresh waters, with the description of four new species.</title>
        <authorList>
            <person name="Moretto J.A."/>
            <person name="Berthold D.E."/>
            <person name="Lefler F.W."/>
            <person name="Huang I.-S."/>
            <person name="Laughinghouse H. IV."/>
        </authorList>
    </citation>
    <scope>NUCLEOTIDE SEQUENCE [LARGE SCALE GENOMIC DNA]</scope>
    <source>
        <strain evidence="4 5">BLCC-F154</strain>
    </source>
</reference>
<keyword evidence="4" id="KW-0808">Transferase</keyword>
<dbReference type="RefSeq" id="WP_413255987.1">
    <property type="nucleotide sequence ID" value="NZ_JBHFNS010000019.1"/>
</dbReference>
<dbReference type="Proteomes" id="UP001576776">
    <property type="component" value="Unassembled WGS sequence"/>
</dbReference>
<dbReference type="Gene3D" id="3.30.70.270">
    <property type="match status" value="1"/>
</dbReference>
<accession>A0ABV4Y6M9</accession>
<organism evidence="4 5">
    <name type="scientific">Floridaenema fluviatile BLCC-F154</name>
    <dbReference type="NCBI Taxonomy" id="3153640"/>
    <lineage>
        <taxon>Bacteria</taxon>
        <taxon>Bacillati</taxon>
        <taxon>Cyanobacteriota</taxon>
        <taxon>Cyanophyceae</taxon>
        <taxon>Oscillatoriophycideae</taxon>
        <taxon>Aerosakkonematales</taxon>
        <taxon>Aerosakkonemataceae</taxon>
        <taxon>Floridanema</taxon>
        <taxon>Floridanema fluviatile</taxon>
    </lineage>
</organism>
<dbReference type="Pfam" id="PF00072">
    <property type="entry name" value="Response_reg"/>
    <property type="match status" value="1"/>
</dbReference>
<keyword evidence="1" id="KW-0597">Phosphoprotein</keyword>
<dbReference type="PANTHER" id="PTHR46663">
    <property type="entry name" value="DIGUANYLATE CYCLASE DGCT-RELATED"/>
    <property type="match status" value="1"/>
</dbReference>
<dbReference type="GO" id="GO:0052621">
    <property type="term" value="F:diguanylate cyclase activity"/>
    <property type="evidence" value="ECO:0007669"/>
    <property type="project" value="UniProtKB-EC"/>
</dbReference>
<dbReference type="SMART" id="SM00448">
    <property type="entry name" value="REC"/>
    <property type="match status" value="1"/>
</dbReference>
<dbReference type="PROSITE" id="PS50110">
    <property type="entry name" value="RESPONSE_REGULATORY"/>
    <property type="match status" value="1"/>
</dbReference>
<dbReference type="EMBL" id="JBHFNS010000019">
    <property type="protein sequence ID" value="MFB2934459.1"/>
    <property type="molecule type" value="Genomic_DNA"/>
</dbReference>
<dbReference type="InterPro" id="IPR029787">
    <property type="entry name" value="Nucleotide_cyclase"/>
</dbReference>
<dbReference type="InterPro" id="IPR011006">
    <property type="entry name" value="CheY-like_superfamily"/>
</dbReference>
<evidence type="ECO:0000313" key="5">
    <source>
        <dbReference type="Proteomes" id="UP001576776"/>
    </source>
</evidence>
<dbReference type="Gene3D" id="3.40.50.2300">
    <property type="match status" value="1"/>
</dbReference>
<dbReference type="PANTHER" id="PTHR46663:SF2">
    <property type="entry name" value="GGDEF DOMAIN-CONTAINING PROTEIN"/>
    <property type="match status" value="1"/>
</dbReference>
<dbReference type="InterPro" id="IPR000160">
    <property type="entry name" value="GGDEF_dom"/>
</dbReference>
<gene>
    <name evidence="4" type="ORF">ACE1B6_04210</name>
</gene>
<comment type="caution">
    <text evidence="4">The sequence shown here is derived from an EMBL/GenBank/DDBJ whole genome shotgun (WGS) entry which is preliminary data.</text>
</comment>
<feature type="domain" description="Response regulatory" evidence="2">
    <location>
        <begin position="21"/>
        <end position="137"/>
    </location>
</feature>
<dbReference type="SMART" id="SM00267">
    <property type="entry name" value="GGDEF"/>
    <property type="match status" value="1"/>
</dbReference>
<evidence type="ECO:0000313" key="4">
    <source>
        <dbReference type="EMBL" id="MFB2934459.1"/>
    </source>
</evidence>
<evidence type="ECO:0000259" key="3">
    <source>
        <dbReference type="PROSITE" id="PS50887"/>
    </source>
</evidence>
<evidence type="ECO:0000256" key="1">
    <source>
        <dbReference type="PROSITE-ProRule" id="PRU00169"/>
    </source>
</evidence>
<sequence length="346" mass="39519">MITQHELDYDLPATFRPYIPYIMIVDDRLENIRLLADILTTTGYLTRKAINGALALQAIENEPPTLILLDIKMPGINGFEVFEKVRSNPKTAHIPIIFLSAASNLEYKEQAFNMGCADYITKPFYIEEVRARVQHQLTIIAAKEKIIHLITQLDETVKQRTQCLEIANAQLTEMAFHDSLTKLANRELLSQRLRQAIEQQKANYNYNFAVFYLDCDRFKAVNDSLGHQAGDELLIAISQRLKSLVRQEDLVARLGGDEFVILVSNLGNFDTISLISERIWHTFSLPITVKEKQIFVSFSIGIISECSQYETPEQILEAADMAMYETKYSRKYQEQIESGMNVKKAA</sequence>
<proteinExistence type="predicted"/>
<dbReference type="PROSITE" id="PS50887">
    <property type="entry name" value="GGDEF"/>
    <property type="match status" value="1"/>
</dbReference>
<dbReference type="CDD" id="cd01949">
    <property type="entry name" value="GGDEF"/>
    <property type="match status" value="1"/>
</dbReference>
<evidence type="ECO:0000259" key="2">
    <source>
        <dbReference type="PROSITE" id="PS50110"/>
    </source>
</evidence>
<dbReference type="InterPro" id="IPR043128">
    <property type="entry name" value="Rev_trsase/Diguanyl_cyclase"/>
</dbReference>
<dbReference type="SUPFAM" id="SSF55073">
    <property type="entry name" value="Nucleotide cyclase"/>
    <property type="match status" value="1"/>
</dbReference>
<feature type="domain" description="GGDEF" evidence="3">
    <location>
        <begin position="206"/>
        <end position="339"/>
    </location>
</feature>
<dbReference type="InterPro" id="IPR001789">
    <property type="entry name" value="Sig_transdc_resp-reg_receiver"/>
</dbReference>
<keyword evidence="4" id="KW-0548">Nucleotidyltransferase</keyword>
<dbReference type="NCBIfam" id="TIGR00254">
    <property type="entry name" value="GGDEF"/>
    <property type="match status" value="1"/>
</dbReference>
<dbReference type="Pfam" id="PF00990">
    <property type="entry name" value="GGDEF"/>
    <property type="match status" value="1"/>
</dbReference>